<name>A0ABR9J5C4_9MICC</name>
<evidence type="ECO:0000256" key="4">
    <source>
        <dbReference type="ARBA" id="ARBA00022989"/>
    </source>
</evidence>
<comment type="subcellular location">
    <subcellularLocation>
        <location evidence="1">Cell membrane</location>
        <topology evidence="1">Multi-pass membrane protein</topology>
    </subcellularLocation>
</comment>
<dbReference type="PANTHER" id="PTHR30213:SF0">
    <property type="entry name" value="UPF0761 MEMBRANE PROTEIN YIHY"/>
    <property type="match status" value="1"/>
</dbReference>
<comment type="caution">
    <text evidence="8">The sequence shown here is derived from an EMBL/GenBank/DDBJ whole genome shotgun (WGS) entry which is preliminary data.</text>
</comment>
<accession>A0ABR9J5C4</accession>
<evidence type="ECO:0000256" key="1">
    <source>
        <dbReference type="ARBA" id="ARBA00004651"/>
    </source>
</evidence>
<dbReference type="EMBL" id="JADBEE010000001">
    <property type="protein sequence ID" value="MBE1514206.1"/>
    <property type="molecule type" value="Genomic_DNA"/>
</dbReference>
<evidence type="ECO:0000256" key="2">
    <source>
        <dbReference type="ARBA" id="ARBA00022475"/>
    </source>
</evidence>
<evidence type="ECO:0000256" key="7">
    <source>
        <dbReference type="SAM" id="Phobius"/>
    </source>
</evidence>
<evidence type="ECO:0000256" key="5">
    <source>
        <dbReference type="ARBA" id="ARBA00023136"/>
    </source>
</evidence>
<feature type="transmembrane region" description="Helical" evidence="7">
    <location>
        <begin position="309"/>
        <end position="332"/>
    </location>
</feature>
<dbReference type="NCBIfam" id="TIGR00765">
    <property type="entry name" value="yihY_not_rbn"/>
    <property type="match status" value="1"/>
</dbReference>
<sequence length="431" mass="47287">MSTHSDPQGQASNPDTRDRVEGVLRAHRERRHPIEDHGAPSSSPTYADQLQVGTIWAAADQPYMVKNRQREDYAESRQATEHSGAGRKIRRRKLKSPTKLTGTTWKYSIKRTFAEFGRDGCTDLAAGLTYYTVLSVFPALIALVSMMSFIGQGDTTRDFLLETAAGLVESDTMDQVRPIIEQITSVQGAGLGLILGILTALWTASNFVNAFSRAMNRVYEVEEGRSILKLRPLFYVITAALLVLVAVSAVLLVVSGPVAESLGNTVGLGSTALTIFNWAKYPVLLLVIAISIALLYYATPNLRQPGFRWVSAGALVAIVVMVLATAGVAFYITNFGSYQATYGALAGVIIFLIWIYIMNLVVLLGAEFDSELERGRQLQSGIEAERTIMLPPRDMSTAEKKSKKYEELVAQGQALRVTRGETSDPEASWRR</sequence>
<feature type="region of interest" description="Disordered" evidence="6">
    <location>
        <begin position="1"/>
        <end position="46"/>
    </location>
</feature>
<evidence type="ECO:0000256" key="6">
    <source>
        <dbReference type="SAM" id="MobiDB-lite"/>
    </source>
</evidence>
<reference evidence="8 9" key="1">
    <citation type="submission" date="2020-10" db="EMBL/GenBank/DDBJ databases">
        <title>Sequencing the genomes of 1000 actinobacteria strains.</title>
        <authorList>
            <person name="Klenk H.-P."/>
        </authorList>
    </citation>
    <scope>NUCLEOTIDE SEQUENCE [LARGE SCALE GENOMIC DNA]</scope>
    <source>
        <strain evidence="8 9">DSM 15474</strain>
    </source>
</reference>
<dbReference type="InterPro" id="IPR017039">
    <property type="entry name" value="Virul_fac_BrkB"/>
</dbReference>
<feature type="compositionally biased region" description="Basic and acidic residues" evidence="6">
    <location>
        <begin position="69"/>
        <end position="80"/>
    </location>
</feature>
<feature type="transmembrane region" description="Helical" evidence="7">
    <location>
        <begin position="191"/>
        <end position="212"/>
    </location>
</feature>
<feature type="compositionally biased region" description="Basic and acidic residues" evidence="6">
    <location>
        <begin position="15"/>
        <end position="38"/>
    </location>
</feature>
<evidence type="ECO:0000256" key="3">
    <source>
        <dbReference type="ARBA" id="ARBA00022692"/>
    </source>
</evidence>
<protein>
    <submittedName>
        <fullName evidence="8">Membrane protein</fullName>
    </submittedName>
</protein>
<proteinExistence type="predicted"/>
<feature type="transmembrane region" description="Helical" evidence="7">
    <location>
        <begin position="344"/>
        <end position="366"/>
    </location>
</feature>
<keyword evidence="4 7" id="KW-1133">Transmembrane helix</keyword>
<keyword evidence="3 7" id="KW-0812">Transmembrane</keyword>
<feature type="transmembrane region" description="Helical" evidence="7">
    <location>
        <begin position="278"/>
        <end position="297"/>
    </location>
</feature>
<keyword evidence="9" id="KW-1185">Reference proteome</keyword>
<feature type="transmembrane region" description="Helical" evidence="7">
    <location>
        <begin position="128"/>
        <end position="150"/>
    </location>
</feature>
<keyword evidence="2" id="KW-1003">Cell membrane</keyword>
<dbReference type="Proteomes" id="UP000636579">
    <property type="component" value="Unassembled WGS sequence"/>
</dbReference>
<feature type="compositionally biased region" description="Polar residues" evidence="6">
    <location>
        <begin position="1"/>
        <end position="14"/>
    </location>
</feature>
<feature type="transmembrane region" description="Helical" evidence="7">
    <location>
        <begin position="233"/>
        <end position="258"/>
    </location>
</feature>
<feature type="compositionally biased region" description="Basic residues" evidence="6">
    <location>
        <begin position="85"/>
        <end position="94"/>
    </location>
</feature>
<feature type="region of interest" description="Disordered" evidence="6">
    <location>
        <begin position="69"/>
        <end position="94"/>
    </location>
</feature>
<gene>
    <name evidence="8" type="ORF">H4W26_000961</name>
</gene>
<dbReference type="Pfam" id="PF03631">
    <property type="entry name" value="Virul_fac_BrkB"/>
    <property type="match status" value="1"/>
</dbReference>
<evidence type="ECO:0000313" key="8">
    <source>
        <dbReference type="EMBL" id="MBE1514206.1"/>
    </source>
</evidence>
<keyword evidence="5 7" id="KW-0472">Membrane</keyword>
<dbReference type="RefSeq" id="WP_225939601.1">
    <property type="nucleotide sequence ID" value="NZ_JADBEE010000001.1"/>
</dbReference>
<evidence type="ECO:0000313" key="9">
    <source>
        <dbReference type="Proteomes" id="UP000636579"/>
    </source>
</evidence>
<organism evidence="8 9">
    <name type="scientific">Nesterenkonia halotolerans</name>
    <dbReference type="NCBI Taxonomy" id="225325"/>
    <lineage>
        <taxon>Bacteria</taxon>
        <taxon>Bacillati</taxon>
        <taxon>Actinomycetota</taxon>
        <taxon>Actinomycetes</taxon>
        <taxon>Micrococcales</taxon>
        <taxon>Micrococcaceae</taxon>
        <taxon>Nesterenkonia</taxon>
    </lineage>
</organism>
<dbReference type="PANTHER" id="PTHR30213">
    <property type="entry name" value="INNER MEMBRANE PROTEIN YHJD"/>
    <property type="match status" value="1"/>
</dbReference>